<dbReference type="CDD" id="cd17992">
    <property type="entry name" value="DEXHc_RecG"/>
    <property type="match status" value="1"/>
</dbReference>
<dbReference type="SMART" id="SM00487">
    <property type="entry name" value="DEXDc"/>
    <property type="match status" value="1"/>
</dbReference>
<feature type="domain" description="Helicase ATP-binding" evidence="9">
    <location>
        <begin position="274"/>
        <end position="433"/>
    </location>
</feature>
<keyword evidence="1" id="KW-0547">Nucleotide-binding</keyword>
<dbReference type="InterPro" id="IPR012340">
    <property type="entry name" value="NA-bd_OB-fold"/>
</dbReference>
<keyword evidence="4 11" id="KW-0347">Helicase</keyword>
<evidence type="ECO:0000256" key="5">
    <source>
        <dbReference type="ARBA" id="ARBA00022840"/>
    </source>
</evidence>
<dbReference type="InterPro" id="IPR033454">
    <property type="entry name" value="RecG_wedge"/>
</dbReference>
<accession>A0AAE6QCE3</accession>
<dbReference type="EMBL" id="CP033455">
    <property type="protein sequence ID" value="QGR03050.1"/>
    <property type="molecule type" value="Genomic_DNA"/>
</dbReference>
<dbReference type="Gene3D" id="3.40.50.300">
    <property type="entry name" value="P-loop containing nucleotide triphosphate hydrolases"/>
    <property type="match status" value="2"/>
</dbReference>
<dbReference type="PROSITE" id="PS51194">
    <property type="entry name" value="HELICASE_CTER"/>
    <property type="match status" value="1"/>
</dbReference>
<reference evidence="11 12" key="1">
    <citation type="submission" date="2018-10" db="EMBL/GenBank/DDBJ databases">
        <title>Propagation and draft genome sequences of three atypical Erhlichia ruminantium isolates.</title>
        <authorList>
            <person name="Liebenberg J."/>
            <person name="Steyn H."/>
            <person name="Josemans A."/>
            <person name="Zweygarth E."/>
        </authorList>
    </citation>
    <scope>NUCLEOTIDE SEQUENCE [LARGE SCALE GENOMIC DNA]</scope>
    <source>
        <strain evidence="11 12">Omatjenne</strain>
    </source>
</reference>
<dbReference type="GO" id="GO:0016787">
    <property type="term" value="F:hydrolase activity"/>
    <property type="evidence" value="ECO:0007669"/>
    <property type="project" value="UniProtKB-KW"/>
</dbReference>
<dbReference type="Gene3D" id="2.40.50.140">
    <property type="entry name" value="Nucleic acid-binding proteins"/>
    <property type="match status" value="1"/>
</dbReference>
<dbReference type="PROSITE" id="PS51192">
    <property type="entry name" value="HELICASE_ATP_BIND_1"/>
    <property type="match status" value="1"/>
</dbReference>
<organism evidence="11 12">
    <name type="scientific">Ehrlichia ruminantium</name>
    <name type="common">heartwater rickettsia</name>
    <name type="synonym">Cowdria ruminantium</name>
    <dbReference type="NCBI Taxonomy" id="779"/>
    <lineage>
        <taxon>Bacteria</taxon>
        <taxon>Pseudomonadati</taxon>
        <taxon>Pseudomonadota</taxon>
        <taxon>Alphaproteobacteria</taxon>
        <taxon>Rickettsiales</taxon>
        <taxon>Anaplasmataceae</taxon>
        <taxon>Ehrlichia</taxon>
    </lineage>
</organism>
<feature type="domain" description="Helicase C-terminal" evidence="10">
    <location>
        <begin position="456"/>
        <end position="611"/>
    </location>
</feature>
<keyword evidence="6" id="KW-0238">DNA-binding</keyword>
<dbReference type="AlphaFoldDB" id="A0AAE6QCE3"/>
<name>A0AAE6QCE3_EHRRU</name>
<dbReference type="InterPro" id="IPR011545">
    <property type="entry name" value="DEAD/DEAH_box_helicase_dom"/>
</dbReference>
<evidence type="ECO:0000256" key="6">
    <source>
        <dbReference type="ARBA" id="ARBA00023125"/>
    </source>
</evidence>
<dbReference type="Proteomes" id="UP000422822">
    <property type="component" value="Chromosome"/>
</dbReference>
<dbReference type="SMART" id="SM00490">
    <property type="entry name" value="HELICc"/>
    <property type="match status" value="1"/>
</dbReference>
<keyword evidence="2" id="KW-0227">DNA damage</keyword>
<evidence type="ECO:0000256" key="4">
    <source>
        <dbReference type="ARBA" id="ARBA00022806"/>
    </source>
</evidence>
<evidence type="ECO:0000259" key="9">
    <source>
        <dbReference type="PROSITE" id="PS51192"/>
    </source>
</evidence>
<keyword evidence="5" id="KW-0067">ATP-binding</keyword>
<dbReference type="GO" id="GO:0005524">
    <property type="term" value="F:ATP binding"/>
    <property type="evidence" value="ECO:0007669"/>
    <property type="project" value="UniProtKB-KW"/>
</dbReference>
<evidence type="ECO:0000256" key="8">
    <source>
        <dbReference type="ARBA" id="ARBA00049819"/>
    </source>
</evidence>
<proteinExistence type="predicted"/>
<sequence>MQNLHLFSSIYMLPGIGSIVGDLLKKLCGGDRIIDLLLHVPQSYLDRRTELSENAVGKIVTFIGIVKCHGFFGVRNKSQYKVVLETNIGEVSLIFFNYSLKYLKSILNVGSAYIISGTLGKFCGCLQIMHPDYIIKDISKFQDISTIEPVYPLIKGLTSRKISKFVKLCISLLPDFPEWIDDELLLKNQWYSFRESLVKIHNPDTLEALSLCRTRLVYDELLSHQIAMKMLRQSQCRKGISIVNERIYYRHVLNKLPFKLTVGQEEVIEKITASQASEQQMVKLLIGDVGSGKTVVALFAILNVVESGGQAALMVPTEILAEQHYYWIRSILSDLQINIELLTSKVKGKQSIKKKLRLGECQVVIGTHALFQDSVDFYNLNLIIIDEQHRFGVLQRMKLIQKGNIADVLFMTATPIPRTLEQVVYGDMDCLKLQDKPHNRLPIQTSIISIEKLSEVVSKLQVAIEQGNKAYWICPYIEESELLNIAAAEKRFLFLQDMFIGKIGLIHSRLSKTEKDEVMNSFYDGVIKLLIATTVIEVGIDVHDATIIIIENAEQFGLSQLHQLRGRVGRSNKPSFCILLHSKVLSKVAYKKLCILRQFQDGFYIAEQDLLLRGSGDILGVRQSGLSSFRFVDIYRDHDLISLANKHADKICNAGTLSENFTQLLTIFGHGSSMINY</sequence>
<evidence type="ECO:0000256" key="7">
    <source>
        <dbReference type="ARBA" id="ARBA00023204"/>
    </source>
</evidence>
<dbReference type="Pfam" id="PF00271">
    <property type="entry name" value="Helicase_C"/>
    <property type="match status" value="1"/>
</dbReference>
<protein>
    <recommendedName>
        <fullName evidence="8">Probable DNA 3'-5' helicase RecG</fullName>
    </recommendedName>
</protein>
<dbReference type="SUPFAM" id="SSF52540">
    <property type="entry name" value="P-loop containing nucleoside triphosphate hydrolases"/>
    <property type="match status" value="2"/>
</dbReference>
<dbReference type="RefSeq" id="WP_158406218.1">
    <property type="nucleotide sequence ID" value="NZ_CP033454.1"/>
</dbReference>
<evidence type="ECO:0000259" key="10">
    <source>
        <dbReference type="PROSITE" id="PS51194"/>
    </source>
</evidence>
<dbReference type="CDD" id="cd04488">
    <property type="entry name" value="RecG_wedge_OBF"/>
    <property type="match status" value="1"/>
</dbReference>
<dbReference type="Pfam" id="PF00270">
    <property type="entry name" value="DEAD"/>
    <property type="match status" value="1"/>
</dbReference>
<dbReference type="SUPFAM" id="SSF50249">
    <property type="entry name" value="Nucleic acid-binding proteins"/>
    <property type="match status" value="1"/>
</dbReference>
<evidence type="ECO:0000256" key="2">
    <source>
        <dbReference type="ARBA" id="ARBA00022763"/>
    </source>
</evidence>
<dbReference type="GO" id="GO:0003677">
    <property type="term" value="F:DNA binding"/>
    <property type="evidence" value="ECO:0007669"/>
    <property type="project" value="UniProtKB-KW"/>
</dbReference>
<keyword evidence="7" id="KW-0234">DNA repair</keyword>
<dbReference type="Pfam" id="PF19833">
    <property type="entry name" value="RecG_dom3_C"/>
    <property type="match status" value="1"/>
</dbReference>
<keyword evidence="3" id="KW-0378">Hydrolase</keyword>
<dbReference type="Pfam" id="PF17191">
    <property type="entry name" value="RecG_wedge"/>
    <property type="match status" value="1"/>
</dbReference>
<evidence type="ECO:0000256" key="3">
    <source>
        <dbReference type="ARBA" id="ARBA00022801"/>
    </source>
</evidence>
<evidence type="ECO:0000313" key="12">
    <source>
        <dbReference type="Proteomes" id="UP000422822"/>
    </source>
</evidence>
<dbReference type="PANTHER" id="PTHR47964:SF1">
    <property type="entry name" value="ATP-DEPENDENT DNA HELICASE HOMOLOG RECG, CHLOROPLASTIC"/>
    <property type="match status" value="1"/>
</dbReference>
<dbReference type="GO" id="GO:0006281">
    <property type="term" value="P:DNA repair"/>
    <property type="evidence" value="ECO:0007669"/>
    <property type="project" value="UniProtKB-KW"/>
</dbReference>
<dbReference type="InterPro" id="IPR047112">
    <property type="entry name" value="RecG/Mfd"/>
</dbReference>
<keyword evidence="12" id="KW-1185">Reference proteome</keyword>
<dbReference type="InterPro" id="IPR001650">
    <property type="entry name" value="Helicase_C-like"/>
</dbReference>
<dbReference type="InterPro" id="IPR014001">
    <property type="entry name" value="Helicase_ATP-bd"/>
</dbReference>
<dbReference type="InterPro" id="IPR045562">
    <property type="entry name" value="RecG_dom3_C"/>
</dbReference>
<dbReference type="PANTHER" id="PTHR47964">
    <property type="entry name" value="ATP-DEPENDENT DNA HELICASE HOMOLOG RECG, CHLOROPLASTIC"/>
    <property type="match status" value="1"/>
</dbReference>
<dbReference type="InterPro" id="IPR027417">
    <property type="entry name" value="P-loop_NTPase"/>
</dbReference>
<dbReference type="GO" id="GO:0003678">
    <property type="term" value="F:DNA helicase activity"/>
    <property type="evidence" value="ECO:0007669"/>
    <property type="project" value="TreeGrafter"/>
</dbReference>
<gene>
    <name evidence="11" type="ORF">EDL80_00225</name>
</gene>
<evidence type="ECO:0000313" key="11">
    <source>
        <dbReference type="EMBL" id="QGR03050.1"/>
    </source>
</evidence>
<evidence type="ECO:0000256" key="1">
    <source>
        <dbReference type="ARBA" id="ARBA00022741"/>
    </source>
</evidence>